<proteinExistence type="inferred from homology"/>
<evidence type="ECO:0000256" key="3">
    <source>
        <dbReference type="ARBA" id="ARBA00022490"/>
    </source>
</evidence>
<dbReference type="InterPro" id="IPR025734">
    <property type="entry name" value="EspG"/>
</dbReference>
<gene>
    <name evidence="5" type="ORF">BU204_13400</name>
</gene>
<keyword evidence="6" id="KW-1185">Reference proteome</keyword>
<comment type="similarity">
    <text evidence="2">Belongs to the EspG family.</text>
</comment>
<keyword evidence="4" id="KW-0143">Chaperone</keyword>
<name>A0A1Q8CRT6_9PSEU</name>
<protein>
    <recommendedName>
        <fullName evidence="7">ESX secretion-associated protein EspG</fullName>
    </recommendedName>
</protein>
<dbReference type="RefSeq" id="WP_075125973.1">
    <property type="nucleotide sequence ID" value="NZ_MSIE01000021.1"/>
</dbReference>
<dbReference type="Pfam" id="PF14011">
    <property type="entry name" value="ESX-1_EspG"/>
    <property type="match status" value="1"/>
</dbReference>
<accession>A0A1Q8CRT6</accession>
<dbReference type="OrthoDB" id="3665265at2"/>
<sequence>MVLPKPVTVPAAQLAALLTDHGLGEPHKVLAPEARWLPPAGHDALRRQSRELLGALGWRDRTGRLDREVAAALAVLCRPQVEYYGWLVENGHTIGVLAARIGREAVVAVREADSTVWMRSIHHTELAERLVEQTPPVPAGPGTRFTVSPAEVRATTPDGRQLTTSGVGMRRAGPEVRLAQHLARLPSGGHGELSVARRDELGRRQRAQRPLRYTDTSEGRFALVFDGHGQVSVEPAGQVELVRHLVLMERSLSA</sequence>
<dbReference type="EMBL" id="MSIE01000021">
    <property type="protein sequence ID" value="OLF17082.1"/>
    <property type="molecule type" value="Genomic_DNA"/>
</dbReference>
<dbReference type="AlphaFoldDB" id="A0A1Q8CRT6"/>
<evidence type="ECO:0000256" key="1">
    <source>
        <dbReference type="ARBA" id="ARBA00004496"/>
    </source>
</evidence>
<evidence type="ECO:0000256" key="2">
    <source>
        <dbReference type="ARBA" id="ARBA00006411"/>
    </source>
</evidence>
<organism evidence="5 6">
    <name type="scientific">Actinophytocola xanthii</name>
    <dbReference type="NCBI Taxonomy" id="1912961"/>
    <lineage>
        <taxon>Bacteria</taxon>
        <taxon>Bacillati</taxon>
        <taxon>Actinomycetota</taxon>
        <taxon>Actinomycetes</taxon>
        <taxon>Pseudonocardiales</taxon>
        <taxon>Pseudonocardiaceae</taxon>
    </lineage>
</organism>
<evidence type="ECO:0000256" key="4">
    <source>
        <dbReference type="ARBA" id="ARBA00023186"/>
    </source>
</evidence>
<evidence type="ECO:0000313" key="6">
    <source>
        <dbReference type="Proteomes" id="UP000185596"/>
    </source>
</evidence>
<dbReference type="STRING" id="1912961.BU204_13400"/>
<dbReference type="Proteomes" id="UP000185596">
    <property type="component" value="Unassembled WGS sequence"/>
</dbReference>
<keyword evidence="3" id="KW-0963">Cytoplasm</keyword>
<evidence type="ECO:0000313" key="5">
    <source>
        <dbReference type="EMBL" id="OLF17082.1"/>
    </source>
</evidence>
<evidence type="ECO:0008006" key="7">
    <source>
        <dbReference type="Google" id="ProtNLM"/>
    </source>
</evidence>
<comment type="caution">
    <text evidence="5">The sequence shown here is derived from an EMBL/GenBank/DDBJ whole genome shotgun (WGS) entry which is preliminary data.</text>
</comment>
<comment type="subcellular location">
    <subcellularLocation>
        <location evidence="1">Cytoplasm</location>
    </subcellularLocation>
</comment>
<reference evidence="5 6" key="1">
    <citation type="submission" date="2016-12" db="EMBL/GenBank/DDBJ databases">
        <title>The draft genome sequence of Actinophytocola sp. 11-183.</title>
        <authorList>
            <person name="Wang W."/>
            <person name="Yuan L."/>
        </authorList>
    </citation>
    <scope>NUCLEOTIDE SEQUENCE [LARGE SCALE GENOMIC DNA]</scope>
    <source>
        <strain evidence="5 6">11-183</strain>
    </source>
</reference>